<dbReference type="CDD" id="cd00717">
    <property type="entry name" value="URO-D"/>
    <property type="match status" value="1"/>
</dbReference>
<feature type="site" description="Transition state stabilizer" evidence="7">
    <location>
        <position position="124"/>
    </location>
</feature>
<evidence type="ECO:0000256" key="1">
    <source>
        <dbReference type="ARBA" id="ARBA00004804"/>
    </source>
</evidence>
<dbReference type="InterPro" id="IPR006361">
    <property type="entry name" value="Uroporphyrinogen_deCO2ase_HemE"/>
</dbReference>
<dbReference type="InterPro" id="IPR000257">
    <property type="entry name" value="Uroporphyrinogen_deCOase"/>
</dbReference>
<dbReference type="PROSITE" id="PS00907">
    <property type="entry name" value="UROD_2"/>
    <property type="match status" value="1"/>
</dbReference>
<evidence type="ECO:0000259" key="10">
    <source>
        <dbReference type="PROSITE" id="PS00906"/>
    </source>
</evidence>
<evidence type="ECO:0000256" key="9">
    <source>
        <dbReference type="RuleBase" id="RU004169"/>
    </source>
</evidence>
<comment type="subunit">
    <text evidence="7">Homodimer.</text>
</comment>
<comment type="caution">
    <text evidence="7">Lacks conserved residue(s) required for the propagation of feature annotation.</text>
</comment>
<evidence type="ECO:0000256" key="2">
    <source>
        <dbReference type="ARBA" id="ARBA00009935"/>
    </source>
</evidence>
<dbReference type="GO" id="GO:0005829">
    <property type="term" value="C:cytosol"/>
    <property type="evidence" value="ECO:0007669"/>
    <property type="project" value="TreeGrafter"/>
</dbReference>
<dbReference type="GO" id="GO:0006782">
    <property type="term" value="P:protoporphyrinogen IX biosynthetic process"/>
    <property type="evidence" value="ECO:0007669"/>
    <property type="project" value="UniProtKB-UniRule"/>
</dbReference>
<feature type="binding site" evidence="7">
    <location>
        <begin position="75"/>
        <end position="79"/>
    </location>
    <ligand>
        <name>substrate</name>
    </ligand>
</feature>
<proteinExistence type="inferred from homology"/>
<dbReference type="Gene3D" id="3.20.20.210">
    <property type="match status" value="1"/>
</dbReference>
<feature type="binding site" evidence="7">
    <location>
        <position position="254"/>
    </location>
    <ligand>
        <name>substrate</name>
    </ligand>
</feature>
<dbReference type="Proteomes" id="UP000323380">
    <property type="component" value="Unassembled WGS sequence"/>
</dbReference>
<evidence type="ECO:0000259" key="11">
    <source>
        <dbReference type="PROSITE" id="PS00907"/>
    </source>
</evidence>
<feature type="domain" description="Uroporphyrinogen decarboxylase (URO-D)" evidence="11">
    <location>
        <begin position="187"/>
        <end position="203"/>
    </location>
</feature>
<keyword evidence="6 7" id="KW-0627">Porphyrin biosynthesis</keyword>
<dbReference type="Pfam" id="PF01208">
    <property type="entry name" value="URO-D"/>
    <property type="match status" value="1"/>
</dbReference>
<evidence type="ECO:0000313" key="12">
    <source>
        <dbReference type="EMBL" id="TYB42880.1"/>
    </source>
</evidence>
<dbReference type="NCBIfam" id="TIGR01464">
    <property type="entry name" value="hemE"/>
    <property type="match status" value="1"/>
</dbReference>
<feature type="domain" description="Uroporphyrinogen decarboxylase (URO-D)" evidence="10">
    <location>
        <begin position="70"/>
        <end position="79"/>
    </location>
</feature>
<comment type="subcellular location">
    <subcellularLocation>
        <location evidence="7">Cytoplasm</location>
    </subcellularLocation>
</comment>
<comment type="pathway">
    <text evidence="1 7 8">Porphyrin-containing compound metabolism; protoporphyrin-IX biosynthesis; coproporphyrinogen-III from 5-aminolevulinate: step 4/4.</text>
</comment>
<keyword evidence="5 7" id="KW-0456">Lyase</keyword>
<reference evidence="12 13" key="1">
    <citation type="submission" date="2019-08" db="EMBL/GenBank/DDBJ databases">
        <title>Actinomadura sp. nov. CYP1-5 isolated from mountain soil.</title>
        <authorList>
            <person name="Songsumanus A."/>
            <person name="Kuncharoen N."/>
            <person name="Kudo T."/>
            <person name="Yuki M."/>
            <person name="Igarashi Y."/>
            <person name="Tanasupawat S."/>
        </authorList>
    </citation>
    <scope>NUCLEOTIDE SEQUENCE [LARGE SCALE GENOMIC DNA]</scope>
    <source>
        <strain evidence="12 13">JCM 14158</strain>
    </source>
</reference>
<name>A0A5D0NEL7_9ACTN</name>
<evidence type="ECO:0000256" key="7">
    <source>
        <dbReference type="HAMAP-Rule" id="MF_00218"/>
    </source>
</evidence>
<keyword evidence="4 7" id="KW-0210">Decarboxylase</keyword>
<evidence type="ECO:0000256" key="5">
    <source>
        <dbReference type="ARBA" id="ARBA00023239"/>
    </source>
</evidence>
<dbReference type="STRING" id="1220554.GCA_001552135_04048"/>
<dbReference type="InterPro" id="IPR038071">
    <property type="entry name" value="UROD/MetE-like_sf"/>
</dbReference>
<evidence type="ECO:0000256" key="8">
    <source>
        <dbReference type="RuleBase" id="RU000554"/>
    </source>
</evidence>
<comment type="caution">
    <text evidence="12">The sequence shown here is derived from an EMBL/GenBank/DDBJ whole genome shotgun (WGS) entry which is preliminary data.</text>
</comment>
<dbReference type="EC" id="4.1.1.37" evidence="3 7"/>
<feature type="binding site" evidence="7">
    <location>
        <position position="368"/>
    </location>
    <ligand>
        <name>substrate</name>
    </ligand>
</feature>
<comment type="catalytic activity">
    <reaction evidence="7 8">
        <text>uroporphyrinogen III + 4 H(+) = coproporphyrinogen III + 4 CO2</text>
        <dbReference type="Rhea" id="RHEA:19865"/>
        <dbReference type="ChEBI" id="CHEBI:15378"/>
        <dbReference type="ChEBI" id="CHEBI:16526"/>
        <dbReference type="ChEBI" id="CHEBI:57308"/>
        <dbReference type="ChEBI" id="CHEBI:57309"/>
        <dbReference type="EC" id="4.1.1.37"/>
    </reaction>
</comment>
<dbReference type="AlphaFoldDB" id="A0A5D0NEL7"/>
<accession>A0A5D0NEL7</accession>
<comment type="function">
    <text evidence="7">Catalyzes the decarboxylation of four acetate groups of uroporphyrinogen-III to yield coproporphyrinogen-III.</text>
</comment>
<dbReference type="PANTHER" id="PTHR21091">
    <property type="entry name" value="METHYLTETRAHYDROFOLATE:HOMOCYSTEINE METHYLTRANSFERASE RELATED"/>
    <property type="match status" value="1"/>
</dbReference>
<organism evidence="12 13">
    <name type="scientific">Actinomadura chibensis</name>
    <dbReference type="NCBI Taxonomy" id="392828"/>
    <lineage>
        <taxon>Bacteria</taxon>
        <taxon>Bacillati</taxon>
        <taxon>Actinomycetota</taxon>
        <taxon>Actinomycetes</taxon>
        <taxon>Streptosporangiales</taxon>
        <taxon>Thermomonosporaceae</taxon>
        <taxon>Actinomadura</taxon>
    </lineage>
</organism>
<evidence type="ECO:0000256" key="6">
    <source>
        <dbReference type="ARBA" id="ARBA00023244"/>
    </source>
</evidence>
<evidence type="ECO:0000313" key="13">
    <source>
        <dbReference type="Proteomes" id="UP000323380"/>
    </source>
</evidence>
<keyword evidence="13" id="KW-1185">Reference proteome</keyword>
<gene>
    <name evidence="7 12" type="primary">hemE</name>
    <name evidence="12" type="ORF">FXF69_29355</name>
</gene>
<dbReference type="PROSITE" id="PS00906">
    <property type="entry name" value="UROD_1"/>
    <property type="match status" value="1"/>
</dbReference>
<keyword evidence="7" id="KW-0963">Cytoplasm</keyword>
<evidence type="ECO:0000256" key="3">
    <source>
        <dbReference type="ARBA" id="ARBA00012288"/>
    </source>
</evidence>
<protein>
    <recommendedName>
        <fullName evidence="3 7">Uroporphyrinogen decarboxylase</fullName>
        <shortName evidence="7">UPD</shortName>
        <shortName evidence="7">URO-D</shortName>
        <ecNumber evidence="3 7">4.1.1.37</ecNumber>
    </recommendedName>
</protein>
<evidence type="ECO:0000256" key="4">
    <source>
        <dbReference type="ARBA" id="ARBA00022793"/>
    </source>
</evidence>
<feature type="binding site" evidence="7">
    <location>
        <position position="199"/>
    </location>
    <ligand>
        <name>substrate</name>
    </ligand>
</feature>
<feature type="binding site" evidence="7">
    <location>
        <position position="124"/>
    </location>
    <ligand>
        <name>substrate</name>
    </ligand>
</feature>
<comment type="similarity">
    <text evidence="2 7 9">Belongs to the uroporphyrinogen decarboxylase family.</text>
</comment>
<dbReference type="GO" id="GO:0004853">
    <property type="term" value="F:uroporphyrinogen decarboxylase activity"/>
    <property type="evidence" value="ECO:0007669"/>
    <property type="project" value="UniProtKB-UniRule"/>
</dbReference>
<sequence>MRDFARRVRKFVPLRGASGCFPTVRPWDDRTVTADASRTDDANASPPEHGGLAESPFLLACRRRPVPHTPVWFMRQAGRSLPEYLRVRDGVPMLESCARPDMIVEITMQPVRRYAVDAAIFFSDIMVPLKAVGVDLDIKPGVGPVIADPIRDAAGLAMLRPLVPDDVPYVTEAVQGLVGELGATPLIGFAGGPFTLASYLIEGGPSKNHERTKAMMYGEPELWDDLMSRLADLTIAFLKVQVAAGASAVQVFDSWVGAVAAQDYRESVLPHTRRIFAEIEPLGVPRIHFGVGTGELLGLMGEAGADVVGVDWRVPLDDAVARVDAGKALQGNLDPAILFAPWETVERRARDVLARGRTAEGHIFNLGHGVLPSTDPDVLARLADLVHEASQEDAL</sequence>
<dbReference type="SUPFAM" id="SSF51726">
    <property type="entry name" value="UROD/MetE-like"/>
    <property type="match status" value="1"/>
</dbReference>
<dbReference type="PANTHER" id="PTHR21091:SF169">
    <property type="entry name" value="UROPORPHYRINOGEN DECARBOXYLASE"/>
    <property type="match status" value="1"/>
</dbReference>
<dbReference type="HAMAP" id="MF_00218">
    <property type="entry name" value="URO_D"/>
    <property type="match status" value="1"/>
</dbReference>
<dbReference type="UniPathway" id="UPA00251">
    <property type="reaction ID" value="UER00321"/>
</dbReference>
<dbReference type="EMBL" id="VSFG01000007">
    <property type="protein sequence ID" value="TYB42880.1"/>
    <property type="molecule type" value="Genomic_DNA"/>
</dbReference>